<feature type="domain" description="DUF1989" evidence="1">
    <location>
        <begin position="21"/>
        <end position="188"/>
    </location>
</feature>
<evidence type="ECO:0000313" key="2">
    <source>
        <dbReference type="EMBL" id="MBB5225048.1"/>
    </source>
</evidence>
<keyword evidence="3" id="KW-1185">Reference proteome</keyword>
<accession>A0A7W8LL71</accession>
<dbReference type="EMBL" id="JACHFQ010000001">
    <property type="protein sequence ID" value="MBB5225048.1"/>
    <property type="molecule type" value="Genomic_DNA"/>
</dbReference>
<protein>
    <recommendedName>
        <fullName evidence="1">DUF1989 domain-containing protein</fullName>
    </recommendedName>
</protein>
<evidence type="ECO:0000313" key="3">
    <source>
        <dbReference type="Proteomes" id="UP000518887"/>
    </source>
</evidence>
<comment type="caution">
    <text evidence="2">The sequence shown here is derived from an EMBL/GenBank/DDBJ whole genome shotgun (WGS) entry which is preliminary data.</text>
</comment>
<evidence type="ECO:0000259" key="1">
    <source>
        <dbReference type="Pfam" id="PF09347"/>
    </source>
</evidence>
<sequence length="217" mass="24291">MSISFEKVESKRNIKDAIYTEVIPAGLGYMKPLYKGQTLRIEDTHGNQGLDFLCYDLHNPEDHYSSTQTICRQKNIYINVGTTLVTESGKELLKITADTCTCQDTLGGACACESNTVRYGHHTLHMRTCRDTFLECISEFAGQYSKVDLVPNVNIFAQILKLPDNTFEFLDGISAPGSYIEFEALNDTMILISNCPQINNPCSGFAPTTNQIYIFDK</sequence>
<gene>
    <name evidence="2" type="ORF">HNP76_000388</name>
</gene>
<dbReference type="Pfam" id="PF09347">
    <property type="entry name" value="DUF1989"/>
    <property type="match status" value="1"/>
</dbReference>
<reference evidence="2 3" key="1">
    <citation type="submission" date="2020-08" db="EMBL/GenBank/DDBJ databases">
        <title>Genomic Encyclopedia of Type Strains, Phase IV (KMG-IV): sequencing the most valuable type-strain genomes for metagenomic binning, comparative biology and taxonomic classification.</title>
        <authorList>
            <person name="Goeker M."/>
        </authorList>
    </citation>
    <scope>NUCLEOTIDE SEQUENCE [LARGE SCALE GENOMIC DNA]</scope>
    <source>
        <strain evidence="2 3">DSM 103462</strain>
    </source>
</reference>
<dbReference type="InterPro" id="IPR018959">
    <property type="entry name" value="DUF1989"/>
</dbReference>
<organism evidence="2 3">
    <name type="scientific">Treponema ruminis</name>
    <dbReference type="NCBI Taxonomy" id="744515"/>
    <lineage>
        <taxon>Bacteria</taxon>
        <taxon>Pseudomonadati</taxon>
        <taxon>Spirochaetota</taxon>
        <taxon>Spirochaetia</taxon>
        <taxon>Spirochaetales</taxon>
        <taxon>Treponemataceae</taxon>
        <taxon>Treponema</taxon>
    </lineage>
</organism>
<dbReference type="Proteomes" id="UP000518887">
    <property type="component" value="Unassembled WGS sequence"/>
</dbReference>
<proteinExistence type="predicted"/>
<dbReference type="AlphaFoldDB" id="A0A7W8LL71"/>
<dbReference type="PANTHER" id="PTHR31527">
    <property type="entry name" value="RE64534P"/>
    <property type="match status" value="1"/>
</dbReference>
<dbReference type="PANTHER" id="PTHR31527:SF0">
    <property type="entry name" value="RE64534P"/>
    <property type="match status" value="1"/>
</dbReference>
<dbReference type="RefSeq" id="WP_184656916.1">
    <property type="nucleotide sequence ID" value="NZ_CP031518.1"/>
</dbReference>
<name>A0A7W8LL71_9SPIR</name>